<dbReference type="GO" id="GO:0016829">
    <property type="term" value="F:lyase activity"/>
    <property type="evidence" value="ECO:0007669"/>
    <property type="project" value="UniProtKB-KW"/>
</dbReference>
<dbReference type="EC" id="4.2.1.135" evidence="4"/>
<evidence type="ECO:0000256" key="2">
    <source>
        <dbReference type="SAM" id="Phobius"/>
    </source>
</evidence>
<dbReference type="Gene3D" id="3.40.50.720">
    <property type="entry name" value="NAD(P)-binding Rossmann-like Domain"/>
    <property type="match status" value="2"/>
</dbReference>
<dbReference type="Pfam" id="PF02719">
    <property type="entry name" value="Polysacc_synt_2"/>
    <property type="match status" value="1"/>
</dbReference>
<keyword evidence="2" id="KW-0812">Transmembrane</keyword>
<organism evidence="4 5">
    <name type="scientific">Variibacter gotjawalensis</name>
    <dbReference type="NCBI Taxonomy" id="1333996"/>
    <lineage>
        <taxon>Bacteria</taxon>
        <taxon>Pseudomonadati</taxon>
        <taxon>Pseudomonadota</taxon>
        <taxon>Alphaproteobacteria</taxon>
        <taxon>Hyphomicrobiales</taxon>
        <taxon>Nitrobacteraceae</taxon>
        <taxon>Variibacter</taxon>
    </lineage>
</organism>
<dbReference type="CDD" id="cd05237">
    <property type="entry name" value="UDP_invert_4-6DH_SDR_e"/>
    <property type="match status" value="1"/>
</dbReference>
<dbReference type="Proteomes" id="UP000236884">
    <property type="component" value="Chromosome"/>
</dbReference>
<accession>A0A0S3PTP7</accession>
<protein>
    <submittedName>
        <fullName evidence="4">UDP-N-acetyl-alpha-D-glucosamine C6 dehydratase</fullName>
        <ecNumber evidence="4">4.2.1.135</ecNumber>
    </submittedName>
</protein>
<keyword evidence="4" id="KW-0456">Lyase</keyword>
<gene>
    <name evidence="4" type="primary">pglF</name>
    <name evidence="4" type="ORF">GJW-30_1_01783</name>
</gene>
<reference evidence="4 5" key="1">
    <citation type="submission" date="2015-08" db="EMBL/GenBank/DDBJ databases">
        <title>Investigation of the bacterial diversity of lava forest soil.</title>
        <authorList>
            <person name="Lee J.S."/>
        </authorList>
    </citation>
    <scope>NUCLEOTIDE SEQUENCE [LARGE SCALE GENOMIC DNA]</scope>
    <source>
        <strain evidence="4 5">GJW-30</strain>
    </source>
</reference>
<name>A0A0S3PTP7_9BRAD</name>
<dbReference type="PANTHER" id="PTHR43318:SF1">
    <property type="entry name" value="POLYSACCHARIDE BIOSYNTHESIS PROTEIN EPSC-RELATED"/>
    <property type="match status" value="1"/>
</dbReference>
<dbReference type="InterPro" id="IPR051203">
    <property type="entry name" value="Polysaccharide_Synthase-Rel"/>
</dbReference>
<proteinExistence type="inferred from homology"/>
<dbReference type="InterPro" id="IPR003869">
    <property type="entry name" value="Polysac_CapD-like"/>
</dbReference>
<evidence type="ECO:0000256" key="1">
    <source>
        <dbReference type="ARBA" id="ARBA00007430"/>
    </source>
</evidence>
<dbReference type="PANTHER" id="PTHR43318">
    <property type="entry name" value="UDP-N-ACETYLGLUCOSAMINE 4,6-DEHYDRATASE"/>
    <property type="match status" value="1"/>
</dbReference>
<keyword evidence="2" id="KW-1133">Transmembrane helix</keyword>
<feature type="transmembrane region" description="Helical" evidence="2">
    <location>
        <begin position="90"/>
        <end position="113"/>
    </location>
</feature>
<dbReference type="InterPro" id="IPR036291">
    <property type="entry name" value="NAD(P)-bd_dom_sf"/>
</dbReference>
<feature type="domain" description="Polysaccharide biosynthesis protein CapD-like" evidence="3">
    <location>
        <begin position="301"/>
        <end position="600"/>
    </location>
</feature>
<feature type="transmembrane region" description="Helical" evidence="2">
    <location>
        <begin position="14"/>
        <end position="36"/>
    </location>
</feature>
<dbReference type="KEGG" id="vgo:GJW-30_1_01783"/>
<dbReference type="EMBL" id="AP014946">
    <property type="protein sequence ID" value="BAT59252.1"/>
    <property type="molecule type" value="Genomic_DNA"/>
</dbReference>
<sequence length="650" mass="71372">MEQLKSLFSNPRKLLVILHDWGMTSLAVLVSFFLRFDVDGIEHRMPVLLYFIPLFALYASAVYSIFGLYESKWRFASLPDLANIFKSVTCLAVSLIVIDYVLASSTIYGGFLFGKITIALYWCVQFMLLGGPRIAYRYFRYSRLRKRAIATDAKQTLIMGRAADAEMILRSIESGALRKVWPAGILSPSPADQEMVVRGTRVLGTLEDLERVVVEQARRGHKIDQVILTGGVLAESVKPEFIIGRARQLDIEVRTLAGLQEGAQGSARPRVARIAVEDLLLRPSVKIDHRRLERLIQGKSIAVTGGGGSIGLEICKSAVNFGASRVLVLENSEPILRAALDRLETMDTKTEIDGRIADVRDRNRMFRMLADFQPDLVFHAAALKHIQLVERDWAEGVRTNVFGSINVADAAIAAGARGMVMISTDKAVEPVSVLGATKRLAEIYCHALDTEILARGPNSSIVPLNRKGESTRLISVRFGNVLASNGSVVPRFRTQIEAGGPVTVTHPDMVRYFMTIREASDLVITASSHALGAERSTPSIYVLNMGQPVKIVELAERMIRLSGYEPYEDIDITFTGLRDGERLNEVLFAGDESSAEIGISGVVAARPECPPLAEVRNALTALDAALAADDRDAVFRVFKEAVPDFRGAAA</sequence>
<evidence type="ECO:0000313" key="5">
    <source>
        <dbReference type="Proteomes" id="UP000236884"/>
    </source>
</evidence>
<dbReference type="SUPFAM" id="SSF51735">
    <property type="entry name" value="NAD(P)-binding Rossmann-fold domains"/>
    <property type="match status" value="1"/>
</dbReference>
<feature type="transmembrane region" description="Helical" evidence="2">
    <location>
        <begin position="48"/>
        <end position="69"/>
    </location>
</feature>
<evidence type="ECO:0000313" key="4">
    <source>
        <dbReference type="EMBL" id="BAT59252.1"/>
    </source>
</evidence>
<keyword evidence="5" id="KW-1185">Reference proteome</keyword>
<evidence type="ECO:0000259" key="3">
    <source>
        <dbReference type="Pfam" id="PF02719"/>
    </source>
</evidence>
<dbReference type="AlphaFoldDB" id="A0A0S3PTP7"/>
<comment type="similarity">
    <text evidence="1">Belongs to the polysaccharide synthase family.</text>
</comment>
<keyword evidence="2" id="KW-0472">Membrane</keyword>